<reference evidence="8 9" key="1">
    <citation type="journal article" date="2013" name="Genome Announc.">
        <title>Complete genome sequence of Myxococcus stipitatus strain DSM 14675, a fruiting myxobacterium.</title>
        <authorList>
            <person name="Huntley S."/>
            <person name="Kneip S."/>
            <person name="Treuner-Lange A."/>
            <person name="Sogaard-Andersen L."/>
        </authorList>
    </citation>
    <scope>NUCLEOTIDE SEQUENCE [LARGE SCALE GENOMIC DNA]</scope>
    <source>
        <strain evidence="9">DSM 14675 / JCM 12634 / Mx s8</strain>
    </source>
</reference>
<evidence type="ECO:0000313" key="9">
    <source>
        <dbReference type="Proteomes" id="UP000011131"/>
    </source>
</evidence>
<dbReference type="GO" id="GO:0016020">
    <property type="term" value="C:membrane"/>
    <property type="evidence" value="ECO:0007669"/>
    <property type="project" value="UniProtKB-SubCell"/>
</dbReference>
<gene>
    <name evidence="8" type="ordered locus">MYSTI_02391</name>
</gene>
<organism evidence="8 9">
    <name type="scientific">Myxococcus stipitatus (strain DSM 14675 / JCM 12634 / Mx s8)</name>
    <dbReference type="NCBI Taxonomy" id="1278073"/>
    <lineage>
        <taxon>Bacteria</taxon>
        <taxon>Pseudomonadati</taxon>
        <taxon>Myxococcota</taxon>
        <taxon>Myxococcia</taxon>
        <taxon>Myxococcales</taxon>
        <taxon>Cystobacterineae</taxon>
        <taxon>Myxococcaceae</taxon>
        <taxon>Myxococcus</taxon>
    </lineage>
</organism>
<dbReference type="Proteomes" id="UP000011131">
    <property type="component" value="Chromosome"/>
</dbReference>
<dbReference type="STRING" id="1278073.MYSTI_02391"/>
<dbReference type="HOGENOM" id="CLU_930092_0_0_7"/>
<feature type="transmembrane region" description="Helical" evidence="6">
    <location>
        <begin position="233"/>
        <end position="256"/>
    </location>
</feature>
<dbReference type="InterPro" id="IPR006977">
    <property type="entry name" value="Yip1_dom"/>
</dbReference>
<feature type="domain" description="Yip1" evidence="7">
    <location>
        <begin position="122"/>
        <end position="292"/>
    </location>
</feature>
<sequence length="327" mass="35788">MRLDISVPPPGTGEAGDEGLLRRRGSGLKGASADPSARGWLPLTCLPRPLSRHGDCRAHRFATLGWVWRSRSVSRRRMMMLRVPESEVAVGEGVALEVRESLPWDRRAELGGLAAFSQTCRDVLLRPVSTFERMKPEESVGGSLLFALLCYAVACFPTCGLYFLLESLRDGDTWNLGRRYFGARDSEVRSFIIYLGLSPLVLPVVTLVAAGLDHALLRGGGSARSFHTTLRGHVLSLAPCLVGLLPCFSLPVIPLWCLGLRIVAHRKLHRVSWTHAMFGSLGFPIAVVVGWFLFISIVLMAFLLDPIGGSLDNDYRDYDGDGVSDTG</sequence>
<feature type="transmembrane region" description="Helical" evidence="6">
    <location>
        <begin position="143"/>
        <end position="165"/>
    </location>
</feature>
<feature type="transmembrane region" description="Helical" evidence="6">
    <location>
        <begin position="191"/>
        <end position="212"/>
    </location>
</feature>
<dbReference type="PATRIC" id="fig|1278073.3.peg.2422"/>
<evidence type="ECO:0000256" key="2">
    <source>
        <dbReference type="ARBA" id="ARBA00022692"/>
    </source>
</evidence>
<feature type="transmembrane region" description="Helical" evidence="6">
    <location>
        <begin position="276"/>
        <end position="304"/>
    </location>
</feature>
<evidence type="ECO:0000256" key="6">
    <source>
        <dbReference type="SAM" id="Phobius"/>
    </source>
</evidence>
<comment type="subcellular location">
    <subcellularLocation>
        <location evidence="1">Membrane</location>
        <topology evidence="1">Multi-pass membrane protein</topology>
    </subcellularLocation>
</comment>
<keyword evidence="4 6" id="KW-0472">Membrane</keyword>
<evidence type="ECO:0000259" key="7">
    <source>
        <dbReference type="Pfam" id="PF04893"/>
    </source>
</evidence>
<feature type="region of interest" description="Disordered" evidence="5">
    <location>
        <begin position="1"/>
        <end position="35"/>
    </location>
</feature>
<dbReference type="EMBL" id="CP004025">
    <property type="protein sequence ID" value="AGC43707.1"/>
    <property type="molecule type" value="Genomic_DNA"/>
</dbReference>
<evidence type="ECO:0000256" key="5">
    <source>
        <dbReference type="SAM" id="MobiDB-lite"/>
    </source>
</evidence>
<keyword evidence="8" id="KW-0449">Lipoprotein</keyword>
<evidence type="ECO:0000256" key="1">
    <source>
        <dbReference type="ARBA" id="ARBA00004141"/>
    </source>
</evidence>
<protein>
    <submittedName>
        <fullName evidence="8">Putative lipoprotein</fullName>
    </submittedName>
</protein>
<keyword evidence="2 6" id="KW-0812">Transmembrane</keyword>
<dbReference type="AlphaFoldDB" id="L7U7Z4"/>
<dbReference type="Pfam" id="PF04893">
    <property type="entry name" value="Yip1"/>
    <property type="match status" value="1"/>
</dbReference>
<evidence type="ECO:0000256" key="4">
    <source>
        <dbReference type="ARBA" id="ARBA00023136"/>
    </source>
</evidence>
<evidence type="ECO:0000256" key="3">
    <source>
        <dbReference type="ARBA" id="ARBA00022989"/>
    </source>
</evidence>
<name>L7U7Z4_MYXSD</name>
<dbReference type="KEGG" id="msd:MYSTI_02391"/>
<proteinExistence type="predicted"/>
<evidence type="ECO:0000313" key="8">
    <source>
        <dbReference type="EMBL" id="AGC43707.1"/>
    </source>
</evidence>
<keyword evidence="3 6" id="KW-1133">Transmembrane helix</keyword>
<keyword evidence="9" id="KW-1185">Reference proteome</keyword>
<accession>L7U7Z4</accession>